<keyword evidence="2" id="KW-1185">Reference proteome</keyword>
<dbReference type="KEGG" id="kus:B9G99_12155"/>
<organism evidence="1 2">
    <name type="scientific">Kushneria konosiri</name>
    <dbReference type="NCBI Taxonomy" id="698828"/>
    <lineage>
        <taxon>Bacteria</taxon>
        <taxon>Pseudomonadati</taxon>
        <taxon>Pseudomonadota</taxon>
        <taxon>Gammaproteobacteria</taxon>
        <taxon>Oceanospirillales</taxon>
        <taxon>Halomonadaceae</taxon>
        <taxon>Kushneria</taxon>
    </lineage>
</organism>
<protein>
    <submittedName>
        <fullName evidence="1">Uncharacterized protein</fullName>
    </submittedName>
</protein>
<accession>A0A2Z2H7X8</accession>
<dbReference type="AlphaFoldDB" id="A0A2Z2H7X8"/>
<evidence type="ECO:0000313" key="2">
    <source>
        <dbReference type="Proteomes" id="UP000250025"/>
    </source>
</evidence>
<dbReference type="Proteomes" id="UP000250025">
    <property type="component" value="Chromosome"/>
</dbReference>
<dbReference type="EMBL" id="CP021323">
    <property type="protein sequence ID" value="ARS53515.1"/>
    <property type="molecule type" value="Genomic_DNA"/>
</dbReference>
<proteinExistence type="predicted"/>
<name>A0A2Z2H7X8_9GAMM</name>
<reference evidence="1 2" key="1">
    <citation type="journal article" date="2017" name="Int. J. Syst. Evol. Microbiol.">
        <title>Kushneria konosiri sp. nov., isolated from the Korean salt-fermented seafood Daemi-jeot.</title>
        <authorList>
            <person name="Yun J.H."/>
            <person name="Park S.K."/>
            <person name="Lee J.Y."/>
            <person name="Jung M.J."/>
            <person name="Bae J.W."/>
        </authorList>
    </citation>
    <scope>NUCLEOTIDE SEQUENCE [LARGE SCALE GENOMIC DNA]</scope>
    <source>
        <strain evidence="1 2">X49</strain>
    </source>
</reference>
<evidence type="ECO:0000313" key="1">
    <source>
        <dbReference type="EMBL" id="ARS53515.1"/>
    </source>
</evidence>
<sequence>MDNGLASLQHKKNSKLKMWPDTIVQKFSAVNLKGAYFTLFASSSDSVHHGAEDVYNRTIVEQLDKKEKDKAIKYMMAENASFAIYLAVCSIEYSAEVFREFCHKLKEEKYLDALSRIQEKLYALHMAHENHHVDLFK</sequence>
<gene>
    <name evidence="1" type="ORF">B9G99_12155</name>
</gene>